<dbReference type="AlphaFoldDB" id="A0AAW7JU41"/>
<gene>
    <name evidence="3" type="ORF">QVN81_08090</name>
    <name evidence="4" type="ORF">QVN84_07295</name>
</gene>
<dbReference type="PANTHER" id="PTHR40459">
    <property type="entry name" value="CONSERVED HYPOTHETICAL ALANINE AND LEUCINE RICH PROTEIN"/>
    <property type="match status" value="1"/>
</dbReference>
<dbReference type="InterPro" id="IPR036291">
    <property type="entry name" value="NAD(P)-bd_dom_sf"/>
</dbReference>
<sequence length="258" mass="28239">MRITLIGAGNLATHLGKALADAGNTIEQVYSRTMQSATRLAALLGCEAQTEIGNINTDSDVYVLSVSDSALPQIVPQLCAGRDGGIFVHTAGSIPADIFRGHARHYGVVYPMQTFSKDARLDFRKIPCFIEASDDGTLGVLQMMCREISDSVVPLGSDDRKYLHLAAVFASNFVNHCYNVASHIMRSHGIPFEYMYPLIDEVASKIHSMTPSDAQTGPAVRNDRNVIDRHLSLLSDEPAFREIYGIMSDGIHKIRNKS</sequence>
<protein>
    <submittedName>
        <fullName evidence="4">DUF2520 domain-containing protein</fullName>
    </submittedName>
</protein>
<dbReference type="Proteomes" id="UP001168478">
    <property type="component" value="Unassembled WGS sequence"/>
</dbReference>
<dbReference type="Gene3D" id="3.40.50.720">
    <property type="entry name" value="NAD(P)-binding Rossmann-like Domain"/>
    <property type="match status" value="1"/>
</dbReference>
<name>A0AAW7JU41_9BACT</name>
<dbReference type="Pfam" id="PF10727">
    <property type="entry name" value="Rossmann-like"/>
    <property type="match status" value="1"/>
</dbReference>
<dbReference type="EMBL" id="JAUEIE010000007">
    <property type="protein sequence ID" value="MDN0022975.1"/>
    <property type="molecule type" value="Genomic_DNA"/>
</dbReference>
<evidence type="ECO:0000313" key="3">
    <source>
        <dbReference type="EMBL" id="MDN0022975.1"/>
    </source>
</evidence>
<dbReference type="RefSeq" id="WP_289825516.1">
    <property type="nucleotide sequence ID" value="NZ_JAUEIE010000007.1"/>
</dbReference>
<dbReference type="Pfam" id="PF10728">
    <property type="entry name" value="DUF2520"/>
    <property type="match status" value="1"/>
</dbReference>
<feature type="domain" description="Putative oxidoreductase/dehydrogenase Rossmann-like" evidence="1">
    <location>
        <begin position="2"/>
        <end position="100"/>
    </location>
</feature>
<dbReference type="InterPro" id="IPR019665">
    <property type="entry name" value="OxRdtase/DH_put_Rossmann_dom"/>
</dbReference>
<proteinExistence type="predicted"/>
<dbReference type="InterPro" id="IPR008927">
    <property type="entry name" value="6-PGluconate_DH-like_C_sf"/>
</dbReference>
<dbReference type="InterPro" id="IPR018931">
    <property type="entry name" value="DUF2520"/>
</dbReference>
<reference evidence="4" key="1">
    <citation type="submission" date="2023-06" db="EMBL/GenBank/DDBJ databases">
        <authorList>
            <person name="Zeman M."/>
            <person name="Kubasova T."/>
            <person name="Jahodarova E."/>
            <person name="Nykrynova M."/>
            <person name="Rychlik I."/>
        </authorList>
    </citation>
    <scope>NUCLEOTIDE SEQUENCE</scope>
    <source>
        <strain evidence="4">ET15</strain>
        <strain evidence="3">ET37</strain>
    </source>
</reference>
<evidence type="ECO:0000259" key="1">
    <source>
        <dbReference type="Pfam" id="PF10727"/>
    </source>
</evidence>
<organism evidence="4 6">
    <name type="scientific">Leyella lascolaii</name>
    <dbReference type="NCBI Taxonomy" id="1776379"/>
    <lineage>
        <taxon>Bacteria</taxon>
        <taxon>Pseudomonadati</taxon>
        <taxon>Bacteroidota</taxon>
        <taxon>Bacteroidia</taxon>
        <taxon>Bacteroidales</taxon>
        <taxon>Prevotellaceae</taxon>
        <taxon>Leyella</taxon>
    </lineage>
</organism>
<accession>A0AAW7JU41</accession>
<evidence type="ECO:0000259" key="2">
    <source>
        <dbReference type="Pfam" id="PF10728"/>
    </source>
</evidence>
<comment type="caution">
    <text evidence="4">The sequence shown here is derived from an EMBL/GenBank/DDBJ whole genome shotgun (WGS) entry which is preliminary data.</text>
</comment>
<dbReference type="EMBL" id="JAUEIF010000005">
    <property type="protein sequence ID" value="MDN0025321.1"/>
    <property type="molecule type" value="Genomic_DNA"/>
</dbReference>
<keyword evidence="5" id="KW-1185">Reference proteome</keyword>
<reference evidence="4" key="2">
    <citation type="submission" date="2023-08" db="EMBL/GenBank/DDBJ databases">
        <title>Identification and characterization of horizontal gene transfer across gut microbiota members of farm animals based on homology search.</title>
        <authorList>
            <person name="Schwarzerova J."/>
            <person name="Nykrynova M."/>
            <person name="Jureckova K."/>
            <person name="Cejkova D."/>
            <person name="Rychlik I."/>
        </authorList>
    </citation>
    <scope>NUCLEOTIDE SEQUENCE</scope>
    <source>
        <strain evidence="4">ET15</strain>
        <strain evidence="3">ET37</strain>
    </source>
</reference>
<evidence type="ECO:0000313" key="6">
    <source>
        <dbReference type="Proteomes" id="UP001168478"/>
    </source>
</evidence>
<dbReference type="Proteomes" id="UP001167831">
    <property type="component" value="Unassembled WGS sequence"/>
</dbReference>
<dbReference type="InterPro" id="IPR037108">
    <property type="entry name" value="TM1727-like_C_sf"/>
</dbReference>
<evidence type="ECO:0000313" key="4">
    <source>
        <dbReference type="EMBL" id="MDN0025321.1"/>
    </source>
</evidence>
<dbReference type="Gene3D" id="1.10.1040.20">
    <property type="entry name" value="ProC-like, C-terminal domain"/>
    <property type="match status" value="1"/>
</dbReference>
<dbReference type="SUPFAM" id="SSF51735">
    <property type="entry name" value="NAD(P)-binding Rossmann-fold domains"/>
    <property type="match status" value="1"/>
</dbReference>
<feature type="domain" description="DUF2520" evidence="2">
    <location>
        <begin position="126"/>
        <end position="249"/>
    </location>
</feature>
<evidence type="ECO:0000313" key="5">
    <source>
        <dbReference type="Proteomes" id="UP001167831"/>
    </source>
</evidence>
<dbReference type="SUPFAM" id="SSF48179">
    <property type="entry name" value="6-phosphogluconate dehydrogenase C-terminal domain-like"/>
    <property type="match status" value="1"/>
</dbReference>
<dbReference type="PANTHER" id="PTHR40459:SF1">
    <property type="entry name" value="CONSERVED HYPOTHETICAL ALANINE AND LEUCINE RICH PROTEIN"/>
    <property type="match status" value="1"/>
</dbReference>